<comment type="similarity">
    <text evidence="3">Belongs to the class-I pyridoxal-phosphate-dependent aminotransferase family.</text>
</comment>
<evidence type="ECO:0000256" key="6">
    <source>
        <dbReference type="ARBA" id="ARBA00022679"/>
    </source>
</evidence>
<feature type="domain" description="Aminotransferase class I/classII large" evidence="10">
    <location>
        <begin position="38"/>
        <end position="411"/>
    </location>
</feature>
<dbReference type="InterPro" id="IPR015424">
    <property type="entry name" value="PyrdxlP-dep_Trfase"/>
</dbReference>
<sequence length="420" mass="47175">MPYLKIPGFRKLPQTGVIYVMQRAAEKGWKAGDPLWSNLGQGAPEAGVLDGAPKRVENLNIPLHLHEYSPTSGQLELRQKVADLYNYRYRQGKSSQYTWENVSISGGGRIALTRIAASMGSINMGHFIPDYTAYEELLGVFKAFVPIPIIQDVTCGYQVSLEHIKQEITGRGLSAVLLSNPCNPTGQVIAGNQLQQLVELGRDYNCSLILDEFYSHYIYTDVNVNSKYPTMISAAKYVEDVNNDPVIIIDGLTKNWRYPGWRISWTVAPKDVIQVVTSAGSFLDGGANNMVQQQALSLLEPEYVIQETKALQACFAKKRDYMLNRLIKMGIKVEKEPQGTFYIWANLSGLPAKIADGFKFLEAGLEEKVITVPGIFFDVNPEKRRTYARFHQYSRISFGPAMDELTRGLDAIERVIKRYK</sequence>
<protein>
    <recommendedName>
        <fullName evidence="4">aspartate transaminase</fullName>
        <ecNumber evidence="4">2.6.1.1</ecNumber>
    </recommendedName>
    <alternativeName>
        <fullName evidence="8">Transaminase A</fullName>
    </alternativeName>
</protein>
<comment type="subcellular location">
    <subcellularLocation>
        <location evidence="2">Cytoplasm</location>
    </subcellularLocation>
</comment>
<dbReference type="InterPro" id="IPR050596">
    <property type="entry name" value="AspAT/PAT-like"/>
</dbReference>
<dbReference type="InterPro" id="IPR004839">
    <property type="entry name" value="Aminotransferase_I/II_large"/>
</dbReference>
<organism evidence="11 12">
    <name type="scientific">Candidatus Trichorickettsia mobilis</name>
    <dbReference type="NCBI Taxonomy" id="1346319"/>
    <lineage>
        <taxon>Bacteria</taxon>
        <taxon>Pseudomonadati</taxon>
        <taxon>Pseudomonadota</taxon>
        <taxon>Alphaproteobacteria</taxon>
        <taxon>Rickettsiales</taxon>
        <taxon>Rickettsiaceae</taxon>
        <taxon>Rickettsieae</taxon>
        <taxon>Candidatus Trichorickettsia</taxon>
    </lineage>
</organism>
<dbReference type="InterPro" id="IPR015421">
    <property type="entry name" value="PyrdxlP-dep_Trfase_major"/>
</dbReference>
<dbReference type="SUPFAM" id="SSF53383">
    <property type="entry name" value="PLP-dependent transferases"/>
    <property type="match status" value="1"/>
</dbReference>
<evidence type="ECO:0000256" key="9">
    <source>
        <dbReference type="ARBA" id="ARBA00049185"/>
    </source>
</evidence>
<comment type="cofactor">
    <cofactor evidence="1">
        <name>pyridoxal 5'-phosphate</name>
        <dbReference type="ChEBI" id="CHEBI:597326"/>
    </cofactor>
</comment>
<dbReference type="PANTHER" id="PTHR46383:SF1">
    <property type="entry name" value="ASPARTATE AMINOTRANSFERASE"/>
    <property type="match status" value="1"/>
</dbReference>
<keyword evidence="6" id="KW-0808">Transferase</keyword>
<evidence type="ECO:0000256" key="2">
    <source>
        <dbReference type="ARBA" id="ARBA00004496"/>
    </source>
</evidence>
<evidence type="ECO:0000256" key="8">
    <source>
        <dbReference type="ARBA" id="ARBA00030923"/>
    </source>
</evidence>
<dbReference type="Pfam" id="PF00155">
    <property type="entry name" value="Aminotran_1_2"/>
    <property type="match status" value="1"/>
</dbReference>
<proteinExistence type="inferred from homology"/>
<reference evidence="11 12" key="1">
    <citation type="submission" date="2022-10" db="EMBL/GenBank/DDBJ databases">
        <title>Host association and intracellularity evolved multiple times independently in the Rickettsiales.</title>
        <authorList>
            <person name="Castelli M."/>
            <person name="Nardi T."/>
            <person name="Gammuto L."/>
            <person name="Bellinzona G."/>
            <person name="Sabaneyeva E."/>
            <person name="Potekhin A."/>
            <person name="Serra V."/>
            <person name="Petroni G."/>
            <person name="Sassera D."/>
        </authorList>
    </citation>
    <scope>NUCLEOTIDE SEQUENCE [LARGE SCALE GENOMIC DNA]</scope>
    <source>
        <strain evidence="11 12">Kr 154-4</strain>
    </source>
</reference>
<comment type="catalytic activity">
    <reaction evidence="9">
        <text>L-aspartate + 2-oxoglutarate = oxaloacetate + L-glutamate</text>
        <dbReference type="Rhea" id="RHEA:21824"/>
        <dbReference type="ChEBI" id="CHEBI:16452"/>
        <dbReference type="ChEBI" id="CHEBI:16810"/>
        <dbReference type="ChEBI" id="CHEBI:29985"/>
        <dbReference type="ChEBI" id="CHEBI:29991"/>
        <dbReference type="EC" id="2.6.1.1"/>
    </reaction>
</comment>
<evidence type="ECO:0000313" key="11">
    <source>
        <dbReference type="EMBL" id="WPY01181.1"/>
    </source>
</evidence>
<name>A0ABZ0UUK4_9RICK</name>
<evidence type="ECO:0000256" key="4">
    <source>
        <dbReference type="ARBA" id="ARBA00012753"/>
    </source>
</evidence>
<dbReference type="EMBL" id="CP112932">
    <property type="protein sequence ID" value="WPY01181.1"/>
    <property type="molecule type" value="Genomic_DNA"/>
</dbReference>
<dbReference type="PANTHER" id="PTHR46383">
    <property type="entry name" value="ASPARTATE AMINOTRANSFERASE"/>
    <property type="match status" value="1"/>
</dbReference>
<keyword evidence="7" id="KW-0663">Pyridoxal phosphate</keyword>
<evidence type="ECO:0000259" key="10">
    <source>
        <dbReference type="Pfam" id="PF00155"/>
    </source>
</evidence>
<dbReference type="CDD" id="cd00609">
    <property type="entry name" value="AAT_like"/>
    <property type="match status" value="1"/>
</dbReference>
<dbReference type="Gene3D" id="3.40.640.10">
    <property type="entry name" value="Type I PLP-dependent aspartate aminotransferase-like (Major domain)"/>
    <property type="match status" value="1"/>
</dbReference>
<evidence type="ECO:0000313" key="12">
    <source>
        <dbReference type="Proteomes" id="UP001326613"/>
    </source>
</evidence>
<evidence type="ECO:0000256" key="1">
    <source>
        <dbReference type="ARBA" id="ARBA00001933"/>
    </source>
</evidence>
<gene>
    <name evidence="11" type="ORF">Trichorick_01086</name>
</gene>
<evidence type="ECO:0000256" key="3">
    <source>
        <dbReference type="ARBA" id="ARBA00007441"/>
    </source>
</evidence>
<dbReference type="EC" id="2.6.1.1" evidence="4"/>
<keyword evidence="12" id="KW-1185">Reference proteome</keyword>
<dbReference type="Proteomes" id="UP001326613">
    <property type="component" value="Chromosome"/>
</dbReference>
<dbReference type="RefSeq" id="WP_323737976.1">
    <property type="nucleotide sequence ID" value="NZ_CP112932.1"/>
</dbReference>
<dbReference type="GO" id="GO:0008483">
    <property type="term" value="F:transaminase activity"/>
    <property type="evidence" value="ECO:0007669"/>
    <property type="project" value="UniProtKB-KW"/>
</dbReference>
<evidence type="ECO:0000256" key="5">
    <source>
        <dbReference type="ARBA" id="ARBA00022576"/>
    </source>
</evidence>
<accession>A0ABZ0UUK4</accession>
<keyword evidence="5 11" id="KW-0032">Aminotransferase</keyword>
<evidence type="ECO:0000256" key="7">
    <source>
        <dbReference type="ARBA" id="ARBA00022898"/>
    </source>
</evidence>